<dbReference type="InterPro" id="IPR050951">
    <property type="entry name" value="Retrovirus_Pol_polyprotein"/>
</dbReference>
<dbReference type="InterPro" id="IPR000953">
    <property type="entry name" value="Chromo/chromo_shadow_dom"/>
</dbReference>
<keyword evidence="4" id="KW-0548">Nucleotidyltransferase</keyword>
<keyword evidence="16" id="KW-0862">Zinc</keyword>
<dbReference type="Gene3D" id="3.30.70.270">
    <property type="match status" value="2"/>
</dbReference>
<keyword evidence="8" id="KW-0255">Endonuclease</keyword>
<dbReference type="GO" id="GO:0008270">
    <property type="term" value="F:zinc ion binding"/>
    <property type="evidence" value="ECO:0007669"/>
    <property type="project" value="UniProtKB-KW"/>
</dbReference>
<dbReference type="Gene3D" id="3.30.420.10">
    <property type="entry name" value="Ribonuclease H-like superfamily/Ribonuclease H"/>
    <property type="match status" value="2"/>
</dbReference>
<sequence length="1298" mass="149578">MQMMATMTNAVHVLQQAQAQPPPPPPRDRRGDFLKGHPPTFSHATEPLQADDWLRAVERQLDIAQCNDRERVLYGSGQLRGAALDWWESYRPQDRDAFTWAQFRENFRNHHVPAGLMKMKKKEFLSLKQGSMSVTEYRDKFLQLARYATAEVAEDREKQEYFLEGLNDELQYQLMNHTFPSFHQLVDRALFTERKRQEIEERKRKYNNSSSSSNTRPRFSQGPGSQQQRAQGQQGYQYQQRYQGQPARPMYPAQRQLQTTPPTTNQTTGVGPCYKCGGAGHYANACPRKVQGNQQGQQSGQRQNPPQPQQGRPNQQGKAPWKGKVNHVTAESAAEAPNVVLGTFLVNSHPATVLFRTGATHSFITKSYAEQYNIPKRSTSRPMVVSTPGGTLSTSLICPRVSINIRGVEFCTKLIIIGSAGIDIILGMETLAKWDVRIDCAKQTVHLTAPDGQKVEVSATEPSGCLHQMEAKPTEGIRVVCEYPDVFPEELPVMSFGLTNAPAYFINLMNKVFMEYLDKFVVVFIDDILIYSKTEEEHEEHLRLVLQKLRDHKLYAKLSKCEFWLDQVPFLGHIVSKGGIMVDPSKISSVMDWKVPEVVKEVRGFLGLAGYYRRFIESFSRIAKPMTSLLEKGVPFIWNKERQAAFDELKKRLTTAPVLTLPDLTKSFTVYCDASKEGLGCVLMQEGKVIAYASRQLRKHEINYPTHDLELAAVVHALKIWRHYLFGNRCEIYTDHKSLKYIFTQNELNMRQRRWLELIKDYDLEIHYHPGKANVVADALSRKSYVNMAVAFQMPFELCAEFESLNLGFVHHTTVATFEAEPTLEQEIRNHQKTDEKIQEIREQIKLGKAPHFREDEQGIVWYKNRICVPDVDSIKKLILSEAHDTAYSIHPGSTKMYHDLKERFWWYGMKRAVAEYVAVCDTCQRVKAEHQRPAGLLQPLKIPEWKWEEISMDFIVGLPRTQKGYNSIWVVVDRLTKVAHFIPVNTTYSGARLAELYISRIVCLHGVPKRIISDRGSQFTSRFWEQLHDSLDSKLRFSTAYHPQTDGQTERTNQILEDMFRACAIQYGTSRDKSLPYAEFSYNNSYQASLKKSPFEALYGRRCRTPLFWNQTGEKQVFGPDLIRDAKQQIKMVRENLRVAQSRQKSYADVRRRDLTFKVDDFVYLKVSPMRGIRRFNMKGKLAPRYIGPFKIVERKGEVAYKLELPSNLSGIHNVFHVSQLKKCLRVPEGQAPLEGLVVQDDLTHTEHPVKILETSERVTRNRRVKMCRVQWKHHTEDEATWEREEELRATYPGLFC</sequence>
<gene>
    <name evidence="21" type="ORF">U9M48_013593</name>
</gene>
<reference evidence="21 22" key="1">
    <citation type="submission" date="2024-02" db="EMBL/GenBank/DDBJ databases">
        <title>High-quality chromosome-scale genome assembly of Pensacola bahiagrass (Paspalum notatum Flugge var. saurae).</title>
        <authorList>
            <person name="Vega J.M."/>
            <person name="Podio M."/>
            <person name="Orjuela J."/>
            <person name="Siena L.A."/>
            <person name="Pessino S.C."/>
            <person name="Combes M.C."/>
            <person name="Mariac C."/>
            <person name="Albertini E."/>
            <person name="Pupilli F."/>
            <person name="Ortiz J.P.A."/>
            <person name="Leblanc O."/>
        </authorList>
    </citation>
    <scope>NUCLEOTIDE SEQUENCE [LARGE SCALE GENOMIC DNA]</scope>
    <source>
        <strain evidence="21">R1</strain>
        <tissue evidence="21">Leaf</tissue>
    </source>
</reference>
<name>A0AAQ3T244_PASNO</name>
<dbReference type="GO" id="GO:0006508">
    <property type="term" value="P:proteolysis"/>
    <property type="evidence" value="ECO:0007669"/>
    <property type="project" value="UniProtKB-KW"/>
</dbReference>
<dbReference type="EC" id="2.7.7.49" evidence="1"/>
<keyword evidence="6" id="KW-0479">Metal-binding</keyword>
<keyword evidence="7" id="KW-0064">Aspartyl protease</keyword>
<dbReference type="InterPro" id="IPR012337">
    <property type="entry name" value="RNaseH-like_sf"/>
</dbReference>
<dbReference type="InterPro" id="IPR021109">
    <property type="entry name" value="Peptidase_aspartic_dom_sf"/>
</dbReference>
<dbReference type="SUPFAM" id="SSF56672">
    <property type="entry name" value="DNA/RNA polymerases"/>
    <property type="match status" value="1"/>
</dbReference>
<evidence type="ECO:0000256" key="4">
    <source>
        <dbReference type="ARBA" id="ARBA00022695"/>
    </source>
</evidence>
<keyword evidence="5" id="KW-0540">Nuclease</keyword>
<feature type="region of interest" description="Disordered" evidence="17">
    <location>
        <begin position="16"/>
        <end position="45"/>
    </location>
</feature>
<feature type="region of interest" description="Disordered" evidence="17">
    <location>
        <begin position="290"/>
        <end position="324"/>
    </location>
</feature>
<dbReference type="GO" id="GO:0006310">
    <property type="term" value="P:DNA recombination"/>
    <property type="evidence" value="ECO:0007669"/>
    <property type="project" value="UniProtKB-KW"/>
</dbReference>
<feature type="domain" description="CCHC-type" evidence="19">
    <location>
        <begin position="273"/>
        <end position="288"/>
    </location>
</feature>
<accession>A0AAQ3T244</accession>
<dbReference type="Gene3D" id="2.40.70.10">
    <property type="entry name" value="Acid Proteases"/>
    <property type="match status" value="1"/>
</dbReference>
<evidence type="ECO:0000256" key="15">
    <source>
        <dbReference type="ARBA" id="ARBA00023172"/>
    </source>
</evidence>
<evidence type="ECO:0000256" key="2">
    <source>
        <dbReference type="ARBA" id="ARBA00022670"/>
    </source>
</evidence>
<dbReference type="InterPro" id="IPR043128">
    <property type="entry name" value="Rev_trsase/Diguanyl_cyclase"/>
</dbReference>
<dbReference type="EMBL" id="CP144747">
    <property type="protein sequence ID" value="WVZ64007.1"/>
    <property type="molecule type" value="Genomic_DNA"/>
</dbReference>
<evidence type="ECO:0000313" key="22">
    <source>
        <dbReference type="Proteomes" id="UP001341281"/>
    </source>
</evidence>
<organism evidence="21 22">
    <name type="scientific">Paspalum notatum var. saurae</name>
    <dbReference type="NCBI Taxonomy" id="547442"/>
    <lineage>
        <taxon>Eukaryota</taxon>
        <taxon>Viridiplantae</taxon>
        <taxon>Streptophyta</taxon>
        <taxon>Embryophyta</taxon>
        <taxon>Tracheophyta</taxon>
        <taxon>Spermatophyta</taxon>
        <taxon>Magnoliopsida</taxon>
        <taxon>Liliopsida</taxon>
        <taxon>Poales</taxon>
        <taxon>Poaceae</taxon>
        <taxon>PACMAD clade</taxon>
        <taxon>Panicoideae</taxon>
        <taxon>Andropogonodae</taxon>
        <taxon>Paspaleae</taxon>
        <taxon>Paspalinae</taxon>
        <taxon>Paspalum</taxon>
    </lineage>
</organism>
<evidence type="ECO:0000259" key="18">
    <source>
        <dbReference type="PROSITE" id="PS50013"/>
    </source>
</evidence>
<feature type="compositionally biased region" description="Low complexity" evidence="17">
    <location>
        <begin position="207"/>
        <end position="247"/>
    </location>
</feature>
<dbReference type="Pfam" id="PF00098">
    <property type="entry name" value="zf-CCHC"/>
    <property type="match status" value="1"/>
</dbReference>
<dbReference type="PROSITE" id="PS50158">
    <property type="entry name" value="ZF_CCHC"/>
    <property type="match status" value="1"/>
</dbReference>
<dbReference type="InterPro" id="IPR001584">
    <property type="entry name" value="Integrase_cat-core"/>
</dbReference>
<feature type="region of interest" description="Disordered" evidence="17">
    <location>
        <begin position="198"/>
        <end position="247"/>
    </location>
</feature>
<dbReference type="InterPro" id="IPR056924">
    <property type="entry name" value="SH3_Tf2-1"/>
</dbReference>
<dbReference type="InterPro" id="IPR000477">
    <property type="entry name" value="RT_dom"/>
</dbReference>
<evidence type="ECO:0000256" key="16">
    <source>
        <dbReference type="PROSITE-ProRule" id="PRU00047"/>
    </source>
</evidence>
<evidence type="ECO:0000256" key="6">
    <source>
        <dbReference type="ARBA" id="ARBA00022723"/>
    </source>
</evidence>
<dbReference type="Pfam" id="PF00078">
    <property type="entry name" value="RVT_1"/>
    <property type="match status" value="1"/>
</dbReference>
<dbReference type="FunFam" id="3.30.70.270:FF:000020">
    <property type="entry name" value="Transposon Tf2-6 polyprotein-like Protein"/>
    <property type="match status" value="1"/>
</dbReference>
<keyword evidence="14" id="KW-0238">DNA-binding</keyword>
<evidence type="ECO:0000256" key="5">
    <source>
        <dbReference type="ARBA" id="ARBA00022722"/>
    </source>
</evidence>
<feature type="domain" description="Integrase catalytic" evidence="20">
    <location>
        <begin position="940"/>
        <end position="1103"/>
    </location>
</feature>
<dbReference type="GO" id="GO:0003677">
    <property type="term" value="F:DNA binding"/>
    <property type="evidence" value="ECO:0007669"/>
    <property type="project" value="UniProtKB-KW"/>
</dbReference>
<dbReference type="Pfam" id="PF24626">
    <property type="entry name" value="SH3_Tf2-1"/>
    <property type="match status" value="1"/>
</dbReference>
<dbReference type="Pfam" id="PF17921">
    <property type="entry name" value="Integrase_H2C2"/>
    <property type="match status" value="1"/>
</dbReference>
<dbReference type="Gene3D" id="1.10.340.70">
    <property type="match status" value="1"/>
</dbReference>
<dbReference type="Pfam" id="PF03732">
    <property type="entry name" value="Retrotrans_gag"/>
    <property type="match status" value="1"/>
</dbReference>
<evidence type="ECO:0000259" key="20">
    <source>
        <dbReference type="PROSITE" id="PS50994"/>
    </source>
</evidence>
<dbReference type="InterPro" id="IPR036397">
    <property type="entry name" value="RNaseH_sf"/>
</dbReference>
<dbReference type="SUPFAM" id="SSF53098">
    <property type="entry name" value="Ribonuclease H-like"/>
    <property type="match status" value="1"/>
</dbReference>
<keyword evidence="10" id="KW-0460">Magnesium</keyword>
<dbReference type="InterPro" id="IPR005162">
    <property type="entry name" value="Retrotrans_gag_dom"/>
</dbReference>
<evidence type="ECO:0000259" key="19">
    <source>
        <dbReference type="PROSITE" id="PS50158"/>
    </source>
</evidence>
<dbReference type="GO" id="GO:0004190">
    <property type="term" value="F:aspartic-type endopeptidase activity"/>
    <property type="evidence" value="ECO:0007669"/>
    <property type="project" value="UniProtKB-KW"/>
</dbReference>
<proteinExistence type="predicted"/>
<dbReference type="Pfam" id="PF08284">
    <property type="entry name" value="RVP_2"/>
    <property type="match status" value="1"/>
</dbReference>
<dbReference type="FunFam" id="3.30.70.270:FF:000003">
    <property type="entry name" value="Transposon Ty3-G Gag-Pol polyprotein"/>
    <property type="match status" value="1"/>
</dbReference>
<feature type="domain" description="Chromo" evidence="18">
    <location>
        <begin position="1255"/>
        <end position="1298"/>
    </location>
</feature>
<evidence type="ECO:0000256" key="9">
    <source>
        <dbReference type="ARBA" id="ARBA00022801"/>
    </source>
</evidence>
<dbReference type="CDD" id="cd01647">
    <property type="entry name" value="RT_LTR"/>
    <property type="match status" value="1"/>
</dbReference>
<dbReference type="PANTHER" id="PTHR37984">
    <property type="entry name" value="PROTEIN CBG26694"/>
    <property type="match status" value="1"/>
</dbReference>
<dbReference type="GO" id="GO:0015074">
    <property type="term" value="P:DNA integration"/>
    <property type="evidence" value="ECO:0007669"/>
    <property type="project" value="UniProtKB-KW"/>
</dbReference>
<keyword evidence="22" id="KW-1185">Reference proteome</keyword>
<dbReference type="CDD" id="cd09274">
    <property type="entry name" value="RNase_HI_RT_Ty3"/>
    <property type="match status" value="1"/>
</dbReference>
<keyword evidence="3" id="KW-0808">Transferase</keyword>
<feature type="compositionally biased region" description="Basic and acidic residues" evidence="17">
    <location>
        <begin position="26"/>
        <end position="35"/>
    </location>
</feature>
<keyword evidence="12" id="KW-0695">RNA-directed DNA polymerase</keyword>
<dbReference type="InterPro" id="IPR043502">
    <property type="entry name" value="DNA/RNA_pol_sf"/>
</dbReference>
<keyword evidence="2" id="KW-0645">Protease</keyword>
<dbReference type="FunFam" id="3.10.20.370:FF:000001">
    <property type="entry name" value="Retrovirus-related Pol polyprotein from transposon 17.6-like protein"/>
    <property type="match status" value="1"/>
</dbReference>
<dbReference type="GO" id="GO:0003887">
    <property type="term" value="F:DNA-directed DNA polymerase activity"/>
    <property type="evidence" value="ECO:0007669"/>
    <property type="project" value="UniProtKB-KW"/>
</dbReference>
<dbReference type="SUPFAM" id="SSF50630">
    <property type="entry name" value="Acid proteases"/>
    <property type="match status" value="1"/>
</dbReference>
<dbReference type="InterPro" id="IPR041588">
    <property type="entry name" value="Integrase_H2C2"/>
</dbReference>
<evidence type="ECO:0000256" key="7">
    <source>
        <dbReference type="ARBA" id="ARBA00022750"/>
    </source>
</evidence>
<dbReference type="PROSITE" id="PS50994">
    <property type="entry name" value="INTEGRASE"/>
    <property type="match status" value="1"/>
</dbReference>
<evidence type="ECO:0000313" key="21">
    <source>
        <dbReference type="EMBL" id="WVZ64007.1"/>
    </source>
</evidence>
<evidence type="ECO:0000256" key="3">
    <source>
        <dbReference type="ARBA" id="ARBA00022679"/>
    </source>
</evidence>
<evidence type="ECO:0000256" key="10">
    <source>
        <dbReference type="ARBA" id="ARBA00022842"/>
    </source>
</evidence>
<dbReference type="SMART" id="SM00343">
    <property type="entry name" value="ZnF_C2HC"/>
    <property type="match status" value="1"/>
</dbReference>
<keyword evidence="11" id="KW-0229">DNA integration</keyword>
<dbReference type="InterPro" id="IPR001878">
    <property type="entry name" value="Znf_CCHC"/>
</dbReference>
<evidence type="ECO:0000256" key="17">
    <source>
        <dbReference type="SAM" id="MobiDB-lite"/>
    </source>
</evidence>
<evidence type="ECO:0000256" key="13">
    <source>
        <dbReference type="ARBA" id="ARBA00022932"/>
    </source>
</evidence>
<feature type="compositionally biased region" description="Low complexity" evidence="17">
    <location>
        <begin position="291"/>
        <end position="317"/>
    </location>
</feature>
<dbReference type="PROSITE" id="PS50013">
    <property type="entry name" value="CHROMO_2"/>
    <property type="match status" value="1"/>
</dbReference>
<dbReference type="GO" id="GO:0004519">
    <property type="term" value="F:endonuclease activity"/>
    <property type="evidence" value="ECO:0007669"/>
    <property type="project" value="UniProtKB-KW"/>
</dbReference>
<evidence type="ECO:0000256" key="1">
    <source>
        <dbReference type="ARBA" id="ARBA00012493"/>
    </source>
</evidence>
<keyword evidence="15" id="KW-0233">DNA recombination</keyword>
<dbReference type="SUPFAM" id="SSF57756">
    <property type="entry name" value="Retrovirus zinc finger-like domains"/>
    <property type="match status" value="1"/>
</dbReference>
<dbReference type="PANTHER" id="PTHR37984:SF5">
    <property type="entry name" value="PROTEIN NYNRIN-LIKE"/>
    <property type="match status" value="1"/>
</dbReference>
<dbReference type="InterPro" id="IPR041373">
    <property type="entry name" value="RT_RNaseH"/>
</dbReference>
<protein>
    <recommendedName>
        <fullName evidence="1">RNA-directed DNA polymerase</fullName>
        <ecNumber evidence="1">2.7.7.49</ecNumber>
    </recommendedName>
</protein>
<dbReference type="Proteomes" id="UP001341281">
    <property type="component" value="Chromosome 03"/>
</dbReference>
<evidence type="ECO:0000256" key="14">
    <source>
        <dbReference type="ARBA" id="ARBA00023125"/>
    </source>
</evidence>
<keyword evidence="16" id="KW-0863">Zinc-finger</keyword>
<dbReference type="InterPro" id="IPR036875">
    <property type="entry name" value="Znf_CCHC_sf"/>
</dbReference>
<keyword evidence="9" id="KW-0378">Hydrolase</keyword>
<evidence type="ECO:0000256" key="11">
    <source>
        <dbReference type="ARBA" id="ARBA00022908"/>
    </source>
</evidence>
<dbReference type="Pfam" id="PF17917">
    <property type="entry name" value="RT_RNaseH"/>
    <property type="match status" value="1"/>
</dbReference>
<keyword evidence="13" id="KW-0239">DNA-directed DNA polymerase</keyword>
<dbReference type="GO" id="GO:0003964">
    <property type="term" value="F:RNA-directed DNA polymerase activity"/>
    <property type="evidence" value="ECO:0007669"/>
    <property type="project" value="UniProtKB-KW"/>
</dbReference>
<evidence type="ECO:0000256" key="8">
    <source>
        <dbReference type="ARBA" id="ARBA00022759"/>
    </source>
</evidence>
<dbReference type="FunFam" id="3.30.420.10:FF:000032">
    <property type="entry name" value="Retrovirus-related Pol polyprotein from transposon 297-like Protein"/>
    <property type="match status" value="1"/>
</dbReference>
<evidence type="ECO:0000256" key="12">
    <source>
        <dbReference type="ARBA" id="ARBA00022918"/>
    </source>
</evidence>
<dbReference type="CDD" id="cd00303">
    <property type="entry name" value="retropepsin_like"/>
    <property type="match status" value="1"/>
</dbReference>